<evidence type="ECO:0000256" key="4">
    <source>
        <dbReference type="ARBA" id="ARBA00022989"/>
    </source>
</evidence>
<feature type="repeat" description="ANK" evidence="7">
    <location>
        <begin position="70"/>
        <end position="102"/>
    </location>
</feature>
<dbReference type="PROSITE" id="PS50088">
    <property type="entry name" value="ANK_REPEAT"/>
    <property type="match status" value="4"/>
</dbReference>
<proteinExistence type="predicted"/>
<dbReference type="OMA" id="VTHKIMW"/>
<keyword evidence="4 9" id="KW-1133">Transmembrane helix</keyword>
<dbReference type="InterPro" id="IPR002110">
    <property type="entry name" value="Ankyrin_rpt"/>
</dbReference>
<keyword evidence="3" id="KW-0677">Repeat</keyword>
<evidence type="ECO:0000256" key="8">
    <source>
        <dbReference type="SAM" id="MobiDB-lite"/>
    </source>
</evidence>
<dbReference type="Proteomes" id="UP000316621">
    <property type="component" value="Chromosome 8"/>
</dbReference>
<feature type="repeat" description="ANK" evidence="7">
    <location>
        <begin position="172"/>
        <end position="204"/>
    </location>
</feature>
<dbReference type="Pfam" id="PF12796">
    <property type="entry name" value="Ank_2"/>
    <property type="match status" value="3"/>
</dbReference>
<evidence type="ECO:0000259" key="10">
    <source>
        <dbReference type="Pfam" id="PF13962"/>
    </source>
</evidence>
<feature type="compositionally biased region" description="Polar residues" evidence="8">
    <location>
        <begin position="586"/>
        <end position="604"/>
    </location>
</feature>
<evidence type="ECO:0000256" key="5">
    <source>
        <dbReference type="ARBA" id="ARBA00023043"/>
    </source>
</evidence>
<sequence>MDRTLHEAAVSGDVLTFLNLVGENDENLIEQSTYNSMNTVLHLASRFGHSQLVQEIIKLRWELVLKENENMETPLHEACRGGHLDVAKILLETDPSVVSKVNREYESVLFVACERGRVEIVKHLLMNYAWLIGLEEDGLTTSLHVAAAGGHLEIVKEILQVQPAFAWKRDSQGCSPLHIACSKGHLGITREILKVDEDLSSLQDNEGRTPLHWSAIKGRVNIIDEIISTSLQSAEMITTSGETVLHLGVKNNQFDAIKYLVETLNITNMVNLPDNDGNTILHIASAAKLTTMVTYLVNKSGVDVNALNRRGFTPLDVVEKDVSNSGALLLIPTLKEAGAKNSDELPTKSPEIRRVNNTVSARSIEKIFRAPSWWSKKTLDSSPKTHHKRKCHTHRREKQLALHNEGILNARNTVTLVAVLIATVTFAAGINPPGGVYQDGVLMGKAIMGKTTPFKVFMFCNNVALFSSIGIAIVLVSVIPFRRKTMMKLLVVTHKIMWVSASFMAAAYIAAAFVITRKGKGSNWMLVSVVSIGAGSLLSISMGLGVILVQHWLRKWEWRRLREKRKETPNSSVSSQLRNTRKMRSPHSTNSDVDSSESQGFMVY</sequence>
<dbReference type="PANTHER" id="PTHR24186:SF37">
    <property type="entry name" value="PGG DOMAIN-CONTAINING PROTEIN"/>
    <property type="match status" value="1"/>
</dbReference>
<comment type="subcellular location">
    <subcellularLocation>
        <location evidence="1">Membrane</location>
        <topology evidence="1">Multi-pass membrane protein</topology>
    </subcellularLocation>
</comment>
<protein>
    <recommendedName>
        <fullName evidence="10">PGG domain-containing protein</fullName>
    </recommendedName>
</protein>
<accession>A0A4Y7KQN9</accession>
<reference evidence="11 12" key="1">
    <citation type="journal article" date="2018" name="Science">
        <title>The opium poppy genome and morphinan production.</title>
        <authorList>
            <person name="Guo L."/>
            <person name="Winzer T."/>
            <person name="Yang X."/>
            <person name="Li Y."/>
            <person name="Ning Z."/>
            <person name="He Z."/>
            <person name="Teodor R."/>
            <person name="Lu Y."/>
            <person name="Bowser T.A."/>
            <person name="Graham I.A."/>
            <person name="Ye K."/>
        </authorList>
    </citation>
    <scope>NUCLEOTIDE SEQUENCE [LARGE SCALE GENOMIC DNA]</scope>
    <source>
        <strain evidence="12">cv. HN1</strain>
        <tissue evidence="11">Leaves</tissue>
    </source>
</reference>
<keyword evidence="6 9" id="KW-0472">Membrane</keyword>
<dbReference type="PROSITE" id="PS50297">
    <property type="entry name" value="ANK_REP_REGION"/>
    <property type="match status" value="3"/>
</dbReference>
<feature type="compositionally biased region" description="Polar residues" evidence="8">
    <location>
        <begin position="569"/>
        <end position="578"/>
    </location>
</feature>
<evidence type="ECO:0000256" key="6">
    <source>
        <dbReference type="ARBA" id="ARBA00023136"/>
    </source>
</evidence>
<dbReference type="Pfam" id="PF13962">
    <property type="entry name" value="PGG"/>
    <property type="match status" value="1"/>
</dbReference>
<feature type="region of interest" description="Disordered" evidence="8">
    <location>
        <begin position="567"/>
        <end position="604"/>
    </location>
</feature>
<evidence type="ECO:0000313" key="11">
    <source>
        <dbReference type="EMBL" id="RZC75653.1"/>
    </source>
</evidence>
<keyword evidence="5 7" id="KW-0040">ANK repeat</keyword>
<feature type="transmembrane region" description="Helical" evidence="9">
    <location>
        <begin position="456"/>
        <end position="476"/>
    </location>
</feature>
<dbReference type="OrthoDB" id="20872at2759"/>
<dbReference type="GO" id="GO:0005886">
    <property type="term" value="C:plasma membrane"/>
    <property type="evidence" value="ECO:0007669"/>
    <property type="project" value="TreeGrafter"/>
</dbReference>
<dbReference type="InterPro" id="IPR036770">
    <property type="entry name" value="Ankyrin_rpt-contain_sf"/>
</dbReference>
<gene>
    <name evidence="11" type="ORF">C5167_051133</name>
</gene>
<evidence type="ECO:0000256" key="1">
    <source>
        <dbReference type="ARBA" id="ARBA00004141"/>
    </source>
</evidence>
<feature type="repeat" description="ANK" evidence="7">
    <location>
        <begin position="276"/>
        <end position="309"/>
    </location>
</feature>
<name>A0A4Y7KQN9_PAPSO</name>
<feature type="domain" description="PGG" evidence="10">
    <location>
        <begin position="406"/>
        <end position="514"/>
    </location>
</feature>
<evidence type="ECO:0000256" key="2">
    <source>
        <dbReference type="ARBA" id="ARBA00022692"/>
    </source>
</evidence>
<dbReference type="AlphaFoldDB" id="A0A4Y7KQN9"/>
<dbReference type="SUPFAM" id="SSF48403">
    <property type="entry name" value="Ankyrin repeat"/>
    <property type="match status" value="1"/>
</dbReference>
<dbReference type="InterPro" id="IPR026961">
    <property type="entry name" value="PGG_dom"/>
</dbReference>
<feature type="transmembrane region" description="Helical" evidence="9">
    <location>
        <begin position="496"/>
        <end position="515"/>
    </location>
</feature>
<evidence type="ECO:0000256" key="7">
    <source>
        <dbReference type="PROSITE-ProRule" id="PRU00023"/>
    </source>
</evidence>
<dbReference type="PANTHER" id="PTHR24186">
    <property type="entry name" value="PROTEIN PHOSPHATASE 1 REGULATORY SUBUNIT"/>
    <property type="match status" value="1"/>
</dbReference>
<dbReference type="EMBL" id="CM010722">
    <property type="protein sequence ID" value="RZC75653.1"/>
    <property type="molecule type" value="Genomic_DNA"/>
</dbReference>
<keyword evidence="2 9" id="KW-0812">Transmembrane</keyword>
<keyword evidence="12" id="KW-1185">Reference proteome</keyword>
<feature type="repeat" description="ANK" evidence="7">
    <location>
        <begin position="206"/>
        <end position="228"/>
    </location>
</feature>
<organism evidence="11 12">
    <name type="scientific">Papaver somniferum</name>
    <name type="common">Opium poppy</name>
    <dbReference type="NCBI Taxonomy" id="3469"/>
    <lineage>
        <taxon>Eukaryota</taxon>
        <taxon>Viridiplantae</taxon>
        <taxon>Streptophyta</taxon>
        <taxon>Embryophyta</taxon>
        <taxon>Tracheophyta</taxon>
        <taxon>Spermatophyta</taxon>
        <taxon>Magnoliopsida</taxon>
        <taxon>Ranunculales</taxon>
        <taxon>Papaveraceae</taxon>
        <taxon>Papaveroideae</taxon>
        <taxon>Papaver</taxon>
    </lineage>
</organism>
<dbReference type="Gramene" id="RZC75653">
    <property type="protein sequence ID" value="RZC75653"/>
    <property type="gene ID" value="C5167_051133"/>
</dbReference>
<dbReference type="SMART" id="SM00248">
    <property type="entry name" value="ANK"/>
    <property type="match status" value="8"/>
</dbReference>
<evidence type="ECO:0000256" key="9">
    <source>
        <dbReference type="SAM" id="Phobius"/>
    </source>
</evidence>
<dbReference type="STRING" id="3469.A0A4Y7KQN9"/>
<evidence type="ECO:0000256" key="3">
    <source>
        <dbReference type="ARBA" id="ARBA00022737"/>
    </source>
</evidence>
<feature type="transmembrane region" description="Helical" evidence="9">
    <location>
        <begin position="527"/>
        <end position="553"/>
    </location>
</feature>
<dbReference type="Gene3D" id="1.25.40.20">
    <property type="entry name" value="Ankyrin repeat-containing domain"/>
    <property type="match status" value="3"/>
</dbReference>
<evidence type="ECO:0000313" key="12">
    <source>
        <dbReference type="Proteomes" id="UP000316621"/>
    </source>
</evidence>